<dbReference type="EMBL" id="JAVLSM010000018">
    <property type="protein sequence ID" value="MDR9839011.1"/>
    <property type="molecule type" value="Genomic_DNA"/>
</dbReference>
<evidence type="ECO:0000313" key="2">
    <source>
        <dbReference type="EMBL" id="MDR9839011.1"/>
    </source>
</evidence>
<evidence type="ECO:0000259" key="1">
    <source>
        <dbReference type="PROSITE" id="PS51186"/>
    </source>
</evidence>
<proteinExistence type="predicted"/>
<dbReference type="Pfam" id="PF00583">
    <property type="entry name" value="Acetyltransf_1"/>
    <property type="match status" value="1"/>
</dbReference>
<dbReference type="InterPro" id="IPR016181">
    <property type="entry name" value="Acyl_CoA_acyltransferase"/>
</dbReference>
<dbReference type="AlphaFoldDB" id="A0AAJ2LXC4"/>
<name>A0AAJ2LXC4_9BURK</name>
<dbReference type="Gene3D" id="3.40.630.30">
    <property type="match status" value="1"/>
</dbReference>
<dbReference type="Proteomes" id="UP001246152">
    <property type="component" value="Unassembled WGS sequence"/>
</dbReference>
<dbReference type="PROSITE" id="PS51186">
    <property type="entry name" value="GNAT"/>
    <property type="match status" value="1"/>
</dbReference>
<dbReference type="GO" id="GO:0016747">
    <property type="term" value="F:acyltransferase activity, transferring groups other than amino-acyl groups"/>
    <property type="evidence" value="ECO:0007669"/>
    <property type="project" value="InterPro"/>
</dbReference>
<dbReference type="SUPFAM" id="SSF55729">
    <property type="entry name" value="Acyl-CoA N-acyltransferases (Nat)"/>
    <property type="match status" value="1"/>
</dbReference>
<gene>
    <name evidence="2" type="ORF">RI046_25145</name>
</gene>
<dbReference type="InterPro" id="IPR000182">
    <property type="entry name" value="GNAT_dom"/>
</dbReference>
<comment type="caution">
    <text evidence="2">The sequence shown here is derived from an EMBL/GenBank/DDBJ whole genome shotgun (WGS) entry which is preliminary data.</text>
</comment>
<accession>A0AAJ2LXC4</accession>
<feature type="domain" description="N-acetyltransferase" evidence="1">
    <location>
        <begin position="24"/>
        <end position="242"/>
    </location>
</feature>
<sequence>MYSTQYSMLATQMPVGGFAGRSELHSRLLLRDDLPALNVLRDEVLAALPDPDCYVRESDEHTFLLQHLGAHGATIGVFHEGGLVAYAMLALPHPEDPANLGAVIGLPPRDRMEVAHLTSCMVREGWRGIGLQRALLAARLALARGYGRNVCMGMVSLRNHSSRHNMLRSGMHIAWAGDIDGLQRQLTLIDMRRRPIVATSDERLIGSDNLSGQQQALAAGYIGVGEQRSLREVHLRFQRRLPGHLPF</sequence>
<reference evidence="2" key="1">
    <citation type="submission" date="2023-04" db="EMBL/GenBank/DDBJ databases">
        <title>Description of first Herbaspirillum huttiense subsp. nephrolepsisexaltata and Herbaspirillum huttiense subsp. lycopersicon.</title>
        <authorList>
            <person name="Poudel M."/>
            <person name="Sharma A."/>
            <person name="Goss E."/>
            <person name="Tapia J.H."/>
            <person name="Harmon C.M."/>
            <person name="Jones J.B."/>
        </authorList>
    </citation>
    <scope>NUCLEOTIDE SEQUENCE</scope>
    <source>
        <strain evidence="2">G21-1742</strain>
    </source>
</reference>
<organism evidence="2 3">
    <name type="scientific">Herbaspirillum huttiense</name>
    <dbReference type="NCBI Taxonomy" id="863372"/>
    <lineage>
        <taxon>Bacteria</taxon>
        <taxon>Pseudomonadati</taxon>
        <taxon>Pseudomonadota</taxon>
        <taxon>Betaproteobacteria</taxon>
        <taxon>Burkholderiales</taxon>
        <taxon>Oxalobacteraceae</taxon>
        <taxon>Herbaspirillum</taxon>
    </lineage>
</organism>
<protein>
    <recommendedName>
        <fullName evidence="1">N-acetyltransferase domain-containing protein</fullName>
    </recommendedName>
</protein>
<evidence type="ECO:0000313" key="3">
    <source>
        <dbReference type="Proteomes" id="UP001246152"/>
    </source>
</evidence>